<comment type="caution">
    <text evidence="9">Lacks conserved residue(s) required for the propagation of feature annotation.</text>
</comment>
<dbReference type="InterPro" id="IPR004485">
    <property type="entry name" value="Cobalamin_biosynth_CobD/CbiB"/>
</dbReference>
<evidence type="ECO:0000256" key="7">
    <source>
        <dbReference type="ARBA" id="ARBA00022989"/>
    </source>
</evidence>
<comment type="pathway">
    <text evidence="2 9">Cofactor biosynthesis; adenosylcobalamin biosynthesis.</text>
</comment>
<dbReference type="UniPathway" id="UPA00148"/>
<gene>
    <name evidence="9" type="primary">cobD</name>
    <name evidence="10" type="ORF">SAMN04488079_11251</name>
</gene>
<dbReference type="RefSeq" id="WP_091714483.1">
    <property type="nucleotide sequence ID" value="NZ_FOSH01000012.1"/>
</dbReference>
<evidence type="ECO:0000256" key="9">
    <source>
        <dbReference type="HAMAP-Rule" id="MF_00024"/>
    </source>
</evidence>
<dbReference type="PANTHER" id="PTHR34308">
    <property type="entry name" value="COBALAMIN BIOSYNTHESIS PROTEIN CBIB"/>
    <property type="match status" value="1"/>
</dbReference>
<name>A0A1I3ZX59_9GAMM</name>
<evidence type="ECO:0000256" key="2">
    <source>
        <dbReference type="ARBA" id="ARBA00004953"/>
    </source>
</evidence>
<comment type="similarity">
    <text evidence="3 9">Belongs to the CobD/CbiB family.</text>
</comment>
<dbReference type="EMBL" id="FOSH01000012">
    <property type="protein sequence ID" value="SFK48271.1"/>
    <property type="molecule type" value="Genomic_DNA"/>
</dbReference>
<dbReference type="GO" id="GO:0009236">
    <property type="term" value="P:cobalamin biosynthetic process"/>
    <property type="evidence" value="ECO:0007669"/>
    <property type="project" value="UniProtKB-UniRule"/>
</dbReference>
<keyword evidence="7 9" id="KW-1133">Transmembrane helix</keyword>
<feature type="transmembrane region" description="Helical" evidence="9">
    <location>
        <begin position="278"/>
        <end position="301"/>
    </location>
</feature>
<keyword evidence="5 9" id="KW-0169">Cobalamin biosynthesis</keyword>
<sequence>MTLLFIILALLLDWLLGEPTRRHPLVGFGQLTKNIENRLYNANDGIKKQFIKGLLGWLVLVAPFAFIASCISEIPSLNLIFSVIILYLCIGHRSLYDHVTPIISALKQGDIEQAKTLTSYIVSRDRETLHIPKASIESILENGGDAIFSALFWFIVAGLPGVVIYRLSNTLDAMWGYKTERYLYFGRAAARIDDLMNYIPARLTALSYALVGNIRSGLHCWREQAKQWDSPNAGPVMAAGAGALEIELGGLARYHGVWHDRPTLGLNREANADDIPRALHLVTDSLLLWIAAITVITGISYA</sequence>
<dbReference type="PANTHER" id="PTHR34308:SF1">
    <property type="entry name" value="COBALAMIN BIOSYNTHESIS PROTEIN CBIB"/>
    <property type="match status" value="1"/>
</dbReference>
<dbReference type="AlphaFoldDB" id="A0A1I3ZX59"/>
<evidence type="ECO:0000256" key="6">
    <source>
        <dbReference type="ARBA" id="ARBA00022692"/>
    </source>
</evidence>
<keyword evidence="4 9" id="KW-1003">Cell membrane</keyword>
<feature type="transmembrane region" description="Helical" evidence="9">
    <location>
        <begin position="50"/>
        <end position="70"/>
    </location>
</feature>
<evidence type="ECO:0000313" key="11">
    <source>
        <dbReference type="Proteomes" id="UP000198924"/>
    </source>
</evidence>
<feature type="transmembrane region" description="Helical" evidence="9">
    <location>
        <begin position="146"/>
        <end position="165"/>
    </location>
</feature>
<dbReference type="GO" id="GO:0005886">
    <property type="term" value="C:plasma membrane"/>
    <property type="evidence" value="ECO:0007669"/>
    <property type="project" value="UniProtKB-SubCell"/>
</dbReference>
<evidence type="ECO:0000256" key="4">
    <source>
        <dbReference type="ARBA" id="ARBA00022475"/>
    </source>
</evidence>
<organism evidence="10 11">
    <name type="scientific">Methylophaga sulfidovorans</name>
    <dbReference type="NCBI Taxonomy" id="45496"/>
    <lineage>
        <taxon>Bacteria</taxon>
        <taxon>Pseudomonadati</taxon>
        <taxon>Pseudomonadota</taxon>
        <taxon>Gammaproteobacteria</taxon>
        <taxon>Thiotrichales</taxon>
        <taxon>Piscirickettsiaceae</taxon>
        <taxon>Methylophaga</taxon>
    </lineage>
</organism>
<protein>
    <recommendedName>
        <fullName evidence="9">Cobalamin biosynthesis protein CobD</fullName>
    </recommendedName>
</protein>
<accession>A0A1I3ZX59</accession>
<evidence type="ECO:0000256" key="1">
    <source>
        <dbReference type="ARBA" id="ARBA00004651"/>
    </source>
</evidence>
<dbReference type="GO" id="GO:0015420">
    <property type="term" value="F:ABC-type vitamin B12 transporter activity"/>
    <property type="evidence" value="ECO:0007669"/>
    <property type="project" value="UniProtKB-UniRule"/>
</dbReference>
<dbReference type="Proteomes" id="UP000198924">
    <property type="component" value="Unassembled WGS sequence"/>
</dbReference>
<evidence type="ECO:0000256" key="8">
    <source>
        <dbReference type="ARBA" id="ARBA00023136"/>
    </source>
</evidence>
<dbReference type="Pfam" id="PF03186">
    <property type="entry name" value="CobD_Cbib"/>
    <property type="match status" value="1"/>
</dbReference>
<dbReference type="STRING" id="45496.SAMN04488079_11251"/>
<keyword evidence="11" id="KW-1185">Reference proteome</keyword>
<feature type="transmembrane region" description="Helical" evidence="9">
    <location>
        <begin position="77"/>
        <end position="96"/>
    </location>
</feature>
<proteinExistence type="inferred from homology"/>
<dbReference type="OrthoDB" id="9811967at2"/>
<keyword evidence="6 9" id="KW-0812">Transmembrane</keyword>
<dbReference type="NCBIfam" id="TIGR00380">
    <property type="entry name" value="cobal_cbiB"/>
    <property type="match status" value="1"/>
</dbReference>
<keyword evidence="8 9" id="KW-0472">Membrane</keyword>
<dbReference type="HAMAP" id="MF_00024">
    <property type="entry name" value="CobD_CbiB"/>
    <property type="match status" value="1"/>
</dbReference>
<reference evidence="11" key="1">
    <citation type="submission" date="2016-10" db="EMBL/GenBank/DDBJ databases">
        <authorList>
            <person name="Varghese N."/>
            <person name="Submissions S."/>
        </authorList>
    </citation>
    <scope>NUCLEOTIDE SEQUENCE [LARGE SCALE GENOMIC DNA]</scope>
    <source>
        <strain evidence="11">DSM 11578</strain>
    </source>
</reference>
<comment type="subcellular location">
    <subcellularLocation>
        <location evidence="1 9">Cell membrane</location>
        <topology evidence="1 9">Multi-pass membrane protein</topology>
    </subcellularLocation>
</comment>
<evidence type="ECO:0000256" key="3">
    <source>
        <dbReference type="ARBA" id="ARBA00006263"/>
    </source>
</evidence>
<evidence type="ECO:0000256" key="5">
    <source>
        <dbReference type="ARBA" id="ARBA00022573"/>
    </source>
</evidence>
<evidence type="ECO:0000313" key="10">
    <source>
        <dbReference type="EMBL" id="SFK48271.1"/>
    </source>
</evidence>
<comment type="function">
    <text evidence="9">Converts cobyric acid to cobinamide by the addition of aminopropanol on the F carboxylic group.</text>
</comment>
<dbReference type="GO" id="GO:0048472">
    <property type="term" value="F:threonine-phosphate decarboxylase activity"/>
    <property type="evidence" value="ECO:0007669"/>
    <property type="project" value="InterPro"/>
</dbReference>